<keyword evidence="4" id="KW-1185">Reference proteome</keyword>
<evidence type="ECO:0000256" key="2">
    <source>
        <dbReference type="SAM" id="Phobius"/>
    </source>
</evidence>
<feature type="transmembrane region" description="Helical" evidence="2">
    <location>
        <begin position="42"/>
        <end position="61"/>
    </location>
</feature>
<keyword evidence="2" id="KW-0472">Membrane</keyword>
<evidence type="ECO:0000256" key="1">
    <source>
        <dbReference type="SAM" id="MobiDB-lite"/>
    </source>
</evidence>
<protein>
    <recommendedName>
        <fullName evidence="5">Na+/H+ antiporter NhaC</fullName>
    </recommendedName>
</protein>
<feature type="region of interest" description="Disordered" evidence="1">
    <location>
        <begin position="1"/>
        <end position="31"/>
    </location>
</feature>
<dbReference type="Proteomes" id="UP000324020">
    <property type="component" value="Unassembled WGS sequence"/>
</dbReference>
<sequence length="111" mass="11422">MTDTADGGPPATDGGEPPDGSEFGVGEQDSDGQRIEFRGGKWASTVPLAFFIGWAILQSGVLGIGDTNGLVVGALIGTTLGMFLVRGDWKAYADTIFEGMTQRVAATAIVA</sequence>
<proteinExistence type="predicted"/>
<feature type="transmembrane region" description="Helical" evidence="2">
    <location>
        <begin position="67"/>
        <end position="85"/>
    </location>
</feature>
<evidence type="ECO:0000313" key="3">
    <source>
        <dbReference type="EMBL" id="SDE94839.1"/>
    </source>
</evidence>
<dbReference type="AlphaFoldDB" id="A0A1G7H3Y9"/>
<evidence type="ECO:0008006" key="5">
    <source>
        <dbReference type="Google" id="ProtNLM"/>
    </source>
</evidence>
<gene>
    <name evidence="3" type="ORF">SAMN04488067_101192</name>
</gene>
<organism evidence="3 4">
    <name type="scientific">Halorubrum xinjiangense</name>
    <dbReference type="NCBI Taxonomy" id="261291"/>
    <lineage>
        <taxon>Archaea</taxon>
        <taxon>Methanobacteriati</taxon>
        <taxon>Methanobacteriota</taxon>
        <taxon>Stenosarchaea group</taxon>
        <taxon>Halobacteria</taxon>
        <taxon>Halobacteriales</taxon>
        <taxon>Haloferacaceae</taxon>
        <taxon>Halorubrum</taxon>
    </lineage>
</organism>
<reference evidence="3 4" key="1">
    <citation type="submission" date="2016-10" db="EMBL/GenBank/DDBJ databases">
        <authorList>
            <person name="Varghese N."/>
            <person name="Submissions S."/>
        </authorList>
    </citation>
    <scope>NUCLEOTIDE SEQUENCE [LARGE SCALE GENOMIC DNA]</scope>
    <source>
        <strain evidence="3 4">CGMCC 1.3527</strain>
    </source>
</reference>
<dbReference type="EMBL" id="FNBO01000001">
    <property type="protein sequence ID" value="SDE94839.1"/>
    <property type="molecule type" value="Genomic_DNA"/>
</dbReference>
<evidence type="ECO:0000313" key="4">
    <source>
        <dbReference type="Proteomes" id="UP000324020"/>
    </source>
</evidence>
<keyword evidence="2" id="KW-0812">Transmembrane</keyword>
<name>A0A1G7H3Y9_9EURY</name>
<accession>A0A1G7H3Y9</accession>
<keyword evidence="2" id="KW-1133">Transmembrane helix</keyword>